<proteinExistence type="predicted"/>
<dbReference type="PANTHER" id="PTHR42990:SF1">
    <property type="entry name" value="AAA+ ATPASE DOMAIN-CONTAINING PROTEIN"/>
    <property type="match status" value="1"/>
</dbReference>
<dbReference type="Proteomes" id="UP000682802">
    <property type="component" value="Plasmid p1"/>
</dbReference>
<evidence type="ECO:0000313" key="1">
    <source>
        <dbReference type="EMBL" id="QWG10695.1"/>
    </source>
</evidence>
<dbReference type="GO" id="GO:0005524">
    <property type="term" value="F:ATP binding"/>
    <property type="evidence" value="ECO:0007669"/>
    <property type="project" value="UniProtKB-KW"/>
</dbReference>
<keyword evidence="1" id="KW-0614">Plasmid</keyword>
<keyword evidence="1" id="KW-0067">ATP-binding</keyword>
<geneLocation type="plasmid" evidence="1 2">
    <name>p1</name>
</geneLocation>
<gene>
    <name evidence="1" type="ORF">KM029_25260</name>
</gene>
<keyword evidence="1" id="KW-0547">Nucleotide-binding</keyword>
<name>A0ABX8H4G3_9BACT</name>
<evidence type="ECO:0000313" key="2">
    <source>
        <dbReference type="Proteomes" id="UP000682802"/>
    </source>
</evidence>
<reference evidence="1 2" key="1">
    <citation type="submission" date="2021-05" db="EMBL/GenBank/DDBJ databases">
        <title>Comparative genomic studies on the polysaccharide-degrading batcterial strains of the Flammeovirga genus.</title>
        <authorList>
            <person name="Zewei F."/>
            <person name="Zheng Z."/>
            <person name="Yu L."/>
            <person name="Ruyue G."/>
            <person name="Yanhong M."/>
            <person name="Yuanyuan C."/>
            <person name="Jingyan G."/>
            <person name="Wenjun H."/>
        </authorList>
    </citation>
    <scope>NUCLEOTIDE SEQUENCE [LARGE SCALE GENOMIC DNA]</scope>
    <source>
        <strain evidence="1 2">YS10</strain>
        <plasmid evidence="1 2">p1</plasmid>
    </source>
</reference>
<dbReference type="EMBL" id="CP076130">
    <property type="protein sequence ID" value="QWG10695.1"/>
    <property type="molecule type" value="Genomic_DNA"/>
</dbReference>
<keyword evidence="2" id="KW-1185">Reference proteome</keyword>
<sequence length="158" mass="18151">MGQYLEKGYFPFTTEPDFLIKLNTALNNVIEIDLAKIENLSQNKIHEIKQVLGVIAKSVPFKPNISKLSQKLNISRDIILSIIYLLEKAKTINLLQVDNKGISKLQKPDKIYLENTNFMYALKDQPDIGNIRETFFYNQLKNAEHTILYSKSRGFNGT</sequence>
<organism evidence="1 2">
    <name type="scientific">Flammeovirga kamogawensis</name>
    <dbReference type="NCBI Taxonomy" id="373891"/>
    <lineage>
        <taxon>Bacteria</taxon>
        <taxon>Pseudomonadati</taxon>
        <taxon>Bacteroidota</taxon>
        <taxon>Cytophagia</taxon>
        <taxon>Cytophagales</taxon>
        <taxon>Flammeovirgaceae</taxon>
        <taxon>Flammeovirga</taxon>
    </lineage>
</organism>
<accession>A0ABX8H4G3</accession>
<protein>
    <submittedName>
        <fullName evidence="1">ATP-binding protein</fullName>
    </submittedName>
</protein>
<dbReference type="PANTHER" id="PTHR42990">
    <property type="entry name" value="ATPASE"/>
    <property type="match status" value="1"/>
</dbReference>
<dbReference type="RefSeq" id="WP_144077185.1">
    <property type="nucleotide sequence ID" value="NZ_CP076130.1"/>
</dbReference>